<comment type="subcellular location">
    <subcellularLocation>
        <location evidence="1">Chromosome</location>
        <location evidence="1">Centromere</location>
        <location evidence="1">Kinetochore</location>
    </subcellularLocation>
</comment>
<evidence type="ECO:0000256" key="2">
    <source>
        <dbReference type="ARBA" id="ARBA00022454"/>
    </source>
</evidence>
<dbReference type="Gene3D" id="1.10.510.10">
    <property type="entry name" value="Transferase(Phosphotransferase) domain 1"/>
    <property type="match status" value="1"/>
</dbReference>
<feature type="region of interest" description="Disordered" evidence="5">
    <location>
        <begin position="533"/>
        <end position="590"/>
    </location>
</feature>
<dbReference type="PANTHER" id="PTHR14030">
    <property type="entry name" value="MITOTIC CHECKPOINT SERINE/THREONINE-PROTEIN KINASE BUB1"/>
    <property type="match status" value="1"/>
</dbReference>
<dbReference type="InterPro" id="IPR000719">
    <property type="entry name" value="Prot_kinase_dom"/>
</dbReference>
<accession>A0ABM4GPK1</accession>
<dbReference type="RefSeq" id="XP_070144644.1">
    <property type="nucleotide sequence ID" value="XM_070288543.1"/>
</dbReference>
<feature type="compositionally biased region" description="Polar residues" evidence="5">
    <location>
        <begin position="179"/>
        <end position="201"/>
    </location>
</feature>
<feature type="compositionally biased region" description="Low complexity" evidence="5">
    <location>
        <begin position="280"/>
        <end position="295"/>
    </location>
</feature>
<evidence type="ECO:0000256" key="3">
    <source>
        <dbReference type="ARBA" id="ARBA00022838"/>
    </source>
</evidence>
<evidence type="ECO:0000256" key="4">
    <source>
        <dbReference type="ARBA" id="ARBA00023328"/>
    </source>
</evidence>
<dbReference type="Proteomes" id="UP001652661">
    <property type="component" value="Chromosome X"/>
</dbReference>
<dbReference type="GeneID" id="138929223"/>
<proteinExistence type="predicted"/>
<keyword evidence="7" id="KW-1185">Reference proteome</keyword>
<dbReference type="SMART" id="SM00220">
    <property type="entry name" value="S_TKc"/>
    <property type="match status" value="1"/>
</dbReference>
<feature type="region of interest" description="Disordered" evidence="5">
    <location>
        <begin position="270"/>
        <end position="390"/>
    </location>
</feature>
<dbReference type="PANTHER" id="PTHR14030:SF4">
    <property type="entry name" value="BUB1 KINASE, ISOFORM A-RELATED"/>
    <property type="match status" value="1"/>
</dbReference>
<dbReference type="InterPro" id="IPR015661">
    <property type="entry name" value="Bub1/Mad3"/>
</dbReference>
<dbReference type="CDD" id="cd13981">
    <property type="entry name" value="STKc_Bub1_BubR1"/>
    <property type="match status" value="1"/>
</dbReference>
<feature type="compositionally biased region" description="Basic and acidic residues" evidence="5">
    <location>
        <begin position="369"/>
        <end position="385"/>
    </location>
</feature>
<keyword evidence="3" id="KW-0995">Kinetochore</keyword>
<dbReference type="PROSITE" id="PS00108">
    <property type="entry name" value="PROTEIN_KINASE_ST"/>
    <property type="match status" value="1"/>
</dbReference>
<dbReference type="SUPFAM" id="SSF56112">
    <property type="entry name" value="Protein kinase-like (PK-like)"/>
    <property type="match status" value="1"/>
</dbReference>
<evidence type="ECO:0000313" key="8">
    <source>
        <dbReference type="RefSeq" id="XP_070144644.1"/>
    </source>
</evidence>
<evidence type="ECO:0000259" key="6">
    <source>
        <dbReference type="PROSITE" id="PS50011"/>
    </source>
</evidence>
<organism evidence="7 8">
    <name type="scientific">Drosophila kikkawai</name>
    <name type="common">Fruit fly</name>
    <dbReference type="NCBI Taxonomy" id="30033"/>
    <lineage>
        <taxon>Eukaryota</taxon>
        <taxon>Metazoa</taxon>
        <taxon>Ecdysozoa</taxon>
        <taxon>Arthropoda</taxon>
        <taxon>Hexapoda</taxon>
        <taxon>Insecta</taxon>
        <taxon>Pterygota</taxon>
        <taxon>Neoptera</taxon>
        <taxon>Endopterygota</taxon>
        <taxon>Diptera</taxon>
        <taxon>Brachycera</taxon>
        <taxon>Muscomorpha</taxon>
        <taxon>Ephydroidea</taxon>
        <taxon>Drosophilidae</taxon>
        <taxon>Drosophila</taxon>
        <taxon>Sophophora</taxon>
    </lineage>
</organism>
<evidence type="ECO:0000256" key="1">
    <source>
        <dbReference type="ARBA" id="ARBA00004629"/>
    </source>
</evidence>
<reference evidence="8" key="1">
    <citation type="submission" date="2025-08" db="UniProtKB">
        <authorList>
            <consortium name="RefSeq"/>
        </authorList>
    </citation>
    <scope>IDENTIFICATION</scope>
    <source>
        <strain evidence="8">14028-0561.14</strain>
        <tissue evidence="8">Whole fly</tissue>
    </source>
</reference>
<protein>
    <recommendedName>
        <fullName evidence="6">Protein kinase domain-containing protein</fullName>
    </recommendedName>
</protein>
<dbReference type="InterPro" id="IPR008271">
    <property type="entry name" value="Ser/Thr_kinase_AS"/>
</dbReference>
<evidence type="ECO:0000313" key="7">
    <source>
        <dbReference type="Proteomes" id="UP001652661"/>
    </source>
</evidence>
<feature type="compositionally biased region" description="Polar residues" evidence="5">
    <location>
        <begin position="566"/>
        <end position="579"/>
    </location>
</feature>
<keyword evidence="4" id="KW-0137">Centromere</keyword>
<keyword evidence="2" id="KW-0158">Chromosome</keyword>
<evidence type="ECO:0000256" key="5">
    <source>
        <dbReference type="SAM" id="MobiDB-lite"/>
    </source>
</evidence>
<dbReference type="Pfam" id="PF00069">
    <property type="entry name" value="Pkinase"/>
    <property type="match status" value="1"/>
</dbReference>
<dbReference type="PROSITE" id="PS50011">
    <property type="entry name" value="PROTEIN_KINASE_DOM"/>
    <property type="match status" value="1"/>
</dbReference>
<gene>
    <name evidence="8" type="primary">LOC138929223</name>
</gene>
<feature type="region of interest" description="Disordered" evidence="5">
    <location>
        <begin position="156"/>
        <end position="203"/>
    </location>
</feature>
<feature type="compositionally biased region" description="Low complexity" evidence="5">
    <location>
        <begin position="318"/>
        <end position="354"/>
    </location>
</feature>
<dbReference type="InterPro" id="IPR011009">
    <property type="entry name" value="Kinase-like_dom_sf"/>
</dbReference>
<sequence length="949" mass="106285">MGGPSTSRIQNSDRNVEVFRDENGAMLSVVSQEVKTSHTSIVEAARGIENLKDIHVDEYAFPPITNYERRFDKPFRFPPNFVAKKNDPWWGTGGELRGIRLYPNFATASKPQALDELDKYFKPPKVHNIQVDFDQLYNDDEQTEYQQEELLAAKWRQKRHLTRGSRGGNGTGSPRRRCSGTSSDVLRQPAASSQPPVTTEQPKVYIIEDPGSTAGVKFAVPDPPLRTIEIYQDPDELESAPVTEALAFDADETCSTQVFNMFIKSHCISRPKSPQKQELSPTEEPASSPTSTESPVDSRSPMLRKQLSTILETSEHGTQSSAATNATTKSTITSTSSSPGSRATPTLTATPGPLRQQRLPGLDSSTVSEEQKKRAGDNFSRRELWEQNAPSVPMMKSLRFQEEEDTPRSVLQNLVLDETQPEMIKPKPPMGCSFSLDCTVPETQQSVVHKEAAKKPETVGPSHMIASFMNDCTELSSCPPQLPLSSGTLKFASDSPSSSQSKSSGGHSDNFFELNAATEMFATNISMIKNSTLLPSPVVSNPPAVTAEGEGERDDNGDLSIYYKSTPLTPKQSHPSWSHSDNDNDSETLPRDHFVHPKLNTDKSVVIQTVPDNNINPFNIDLIGSLLDEIDFSQYIETLPHCQLVGHVKRLRPNAQVEVNGEQFEVVKMLDKGSYGTIYTGKHVKTGKKVALRQERPTNYWEFYITLKVHSRLSSKQMSSAYTHFDYALVGNNCSVYISDFSDYGSLISVCNKIKSGTGKNLDEYVVMHLSCQMLDIVDHLHALGIIHADIKAGNFLLMRPLCAHPNEVSLQLIDFGVSIDTRRFPPNQTFNYVHHQKLSKCIEMRTNRPWTYQLDLFGLVGVMHVLLFGSYMEVVERSTSGVWMPKTAFPRYVQRQMWETIFRTLLNIRDCRTMPNLQELRMLLKSELVEKEKNVAEAIKKFNMNIQT</sequence>
<feature type="domain" description="Protein kinase" evidence="6">
    <location>
        <begin position="664"/>
        <end position="949"/>
    </location>
</feature>
<name>A0ABM4GPK1_DROKI</name>